<feature type="region of interest" description="Disordered" evidence="5">
    <location>
        <begin position="1"/>
        <end position="28"/>
    </location>
</feature>
<feature type="compositionally biased region" description="Basic and acidic residues" evidence="5">
    <location>
        <begin position="172"/>
        <end position="186"/>
    </location>
</feature>
<evidence type="ECO:0000259" key="7">
    <source>
        <dbReference type="PROSITE" id="PS51397"/>
    </source>
</evidence>
<dbReference type="OrthoDB" id="261960at2759"/>
<accession>C1MJU6</accession>
<evidence type="ECO:0000256" key="5">
    <source>
        <dbReference type="SAM" id="MobiDB-lite"/>
    </source>
</evidence>
<dbReference type="InterPro" id="IPR053000">
    <property type="entry name" value="WSS1-like_metalloprotease"/>
</dbReference>
<dbReference type="STRING" id="564608.C1MJU6"/>
<dbReference type="GeneID" id="9681286"/>
<evidence type="ECO:0000256" key="4">
    <source>
        <dbReference type="PROSITE-ProRule" id="PRU00322"/>
    </source>
</evidence>
<dbReference type="AlphaFoldDB" id="C1MJU6"/>
<feature type="compositionally biased region" description="Low complexity" evidence="5">
    <location>
        <begin position="9"/>
        <end position="23"/>
    </location>
</feature>
<dbReference type="GO" id="GO:0005634">
    <property type="term" value="C:nucleus"/>
    <property type="evidence" value="ECO:0007669"/>
    <property type="project" value="TreeGrafter"/>
</dbReference>
<feature type="compositionally biased region" description="Gly residues" evidence="5">
    <location>
        <begin position="194"/>
        <end position="204"/>
    </location>
</feature>
<dbReference type="GO" id="GO:0008237">
    <property type="term" value="F:metallopeptidase activity"/>
    <property type="evidence" value="ECO:0007669"/>
    <property type="project" value="TreeGrafter"/>
</dbReference>
<dbReference type="Proteomes" id="UP000001876">
    <property type="component" value="Unassembled WGS sequence"/>
</dbReference>
<reference evidence="8 9" key="1">
    <citation type="journal article" date="2009" name="Science">
        <title>Green evolution and dynamic adaptations revealed by genomes of the marine picoeukaryotes Micromonas.</title>
        <authorList>
            <person name="Worden A.Z."/>
            <person name="Lee J.H."/>
            <person name="Mock T."/>
            <person name="Rouze P."/>
            <person name="Simmons M.P."/>
            <person name="Aerts A.L."/>
            <person name="Allen A.E."/>
            <person name="Cuvelier M.L."/>
            <person name="Derelle E."/>
            <person name="Everett M.V."/>
            <person name="Foulon E."/>
            <person name="Grimwood J."/>
            <person name="Gundlach H."/>
            <person name="Henrissat B."/>
            <person name="Napoli C."/>
            <person name="McDonald S.M."/>
            <person name="Parker M.S."/>
            <person name="Rombauts S."/>
            <person name="Salamov A."/>
            <person name="Von Dassow P."/>
            <person name="Badger J.H."/>
            <person name="Coutinho P.M."/>
            <person name="Demir E."/>
            <person name="Dubchak I."/>
            <person name="Gentemann C."/>
            <person name="Eikrem W."/>
            <person name="Gready J.E."/>
            <person name="John U."/>
            <person name="Lanier W."/>
            <person name="Lindquist E.A."/>
            <person name="Lucas S."/>
            <person name="Mayer K.F."/>
            <person name="Moreau H."/>
            <person name="Not F."/>
            <person name="Otillar R."/>
            <person name="Panaud O."/>
            <person name="Pangilinan J."/>
            <person name="Paulsen I."/>
            <person name="Piegu B."/>
            <person name="Poliakov A."/>
            <person name="Robbens S."/>
            <person name="Schmutz J."/>
            <person name="Toulza E."/>
            <person name="Wyss T."/>
            <person name="Zelensky A."/>
            <person name="Zhou K."/>
            <person name="Armbrust E.V."/>
            <person name="Bhattacharya D."/>
            <person name="Goodenough U.W."/>
            <person name="Van de Peer Y."/>
            <person name="Grigoriev I.V."/>
        </authorList>
    </citation>
    <scope>NUCLEOTIDE SEQUENCE [LARGE SCALE GENOMIC DNA]</scope>
    <source>
        <strain evidence="8 9">CCMP1545</strain>
    </source>
</reference>
<dbReference type="Gene3D" id="4.10.1060.10">
    <property type="entry name" value="Zinc finger, RanBP2-type"/>
    <property type="match status" value="1"/>
</dbReference>
<protein>
    <submittedName>
        <fullName evidence="8">Predicted protein</fullName>
    </submittedName>
</protein>
<dbReference type="GO" id="GO:0008270">
    <property type="term" value="F:zinc ion binding"/>
    <property type="evidence" value="ECO:0007669"/>
    <property type="project" value="UniProtKB-KW"/>
</dbReference>
<dbReference type="InterPro" id="IPR013536">
    <property type="entry name" value="WLM_dom"/>
</dbReference>
<feature type="domain" description="WLM" evidence="7">
    <location>
        <begin position="19"/>
        <end position="222"/>
    </location>
</feature>
<dbReference type="EMBL" id="GG663736">
    <property type="protein sequence ID" value="EEH59649.1"/>
    <property type="molecule type" value="Genomic_DNA"/>
</dbReference>
<dbReference type="KEGG" id="mpp:MICPUCDRAFT_38373"/>
<dbReference type="InterPro" id="IPR001876">
    <property type="entry name" value="Znf_RanBP2"/>
</dbReference>
<feature type="compositionally biased region" description="Basic and acidic residues" evidence="5">
    <location>
        <begin position="325"/>
        <end position="343"/>
    </location>
</feature>
<dbReference type="RefSeq" id="XP_003056273.1">
    <property type="nucleotide sequence ID" value="XM_003056227.1"/>
</dbReference>
<dbReference type="GO" id="GO:0006281">
    <property type="term" value="P:DNA repair"/>
    <property type="evidence" value="ECO:0007669"/>
    <property type="project" value="TreeGrafter"/>
</dbReference>
<dbReference type="PROSITE" id="PS50199">
    <property type="entry name" value="ZF_RANBP2_2"/>
    <property type="match status" value="1"/>
</dbReference>
<evidence type="ECO:0000259" key="6">
    <source>
        <dbReference type="PROSITE" id="PS50199"/>
    </source>
</evidence>
<feature type="region of interest" description="Disordered" evidence="5">
    <location>
        <begin position="250"/>
        <end position="290"/>
    </location>
</feature>
<feature type="region of interest" description="Disordered" evidence="5">
    <location>
        <begin position="164"/>
        <end position="205"/>
    </location>
</feature>
<evidence type="ECO:0000313" key="8">
    <source>
        <dbReference type="EMBL" id="EEH59649.1"/>
    </source>
</evidence>
<evidence type="ECO:0000256" key="1">
    <source>
        <dbReference type="ARBA" id="ARBA00022723"/>
    </source>
</evidence>
<feature type="compositionally biased region" description="Basic residues" evidence="5">
    <location>
        <begin position="266"/>
        <end position="282"/>
    </location>
</feature>
<name>C1MJU6_MICPC</name>
<sequence length="415" mass="44595">MPPPRRPARTPARTPASSSSSSSETHRVHEIATLGRADDATARRLLERCAWHVQPIMRARRWRVATLLEMKPEQRDRVGDNYNRGERVRIKLRNPASDTGWYDLGHVVLVMLHELVHNDIGPHNRAFFKLLDEITAECEDLTARGVGGTGVGFDAPGAKLGHRGGWGGLETRSAKDAAKDAAERRARASAVMGPPGGRRLGGGETTEEIRKPAAAAAAAAAAAERRARGEDFAQRWGLLDDVVVLSDDDDDDVVCGDAPPPPPPPRARKVLKDRRSPRRRGRTGTSANGVENGRGVARTCPCCAAALDALDARAADAHARTCEEMAEGAKGEGVKTEKKRDRGAAATGDDVIVIDDDDDDDDDGRRRGRGRAAAAAAWRCRACTLDNPADASNCRACETWRFSRGAPAASRPTIG</sequence>
<dbReference type="eggNOG" id="KOG1558">
    <property type="taxonomic scope" value="Eukaryota"/>
</dbReference>
<feature type="domain" description="RanBP2-type" evidence="6">
    <location>
        <begin position="374"/>
        <end position="403"/>
    </location>
</feature>
<dbReference type="PROSITE" id="PS51397">
    <property type="entry name" value="WLM"/>
    <property type="match status" value="1"/>
</dbReference>
<dbReference type="OMA" id="LKDDIWC"/>
<dbReference type="PANTHER" id="PTHR46622">
    <property type="entry name" value="DNA-DEPENDENT METALLOPROTEASE WSS1"/>
    <property type="match status" value="1"/>
</dbReference>
<gene>
    <name evidence="8" type="ORF">MICPUCDRAFT_38373</name>
</gene>
<dbReference type="Pfam" id="PF08325">
    <property type="entry name" value="WLM"/>
    <property type="match status" value="1"/>
</dbReference>
<evidence type="ECO:0000313" key="9">
    <source>
        <dbReference type="Proteomes" id="UP000001876"/>
    </source>
</evidence>
<keyword evidence="2 4" id="KW-0863">Zinc-finger</keyword>
<feature type="region of interest" description="Disordered" evidence="5">
    <location>
        <begin position="325"/>
        <end position="345"/>
    </location>
</feature>
<proteinExistence type="predicted"/>
<dbReference type="PROSITE" id="PS01358">
    <property type="entry name" value="ZF_RANBP2_1"/>
    <property type="match status" value="1"/>
</dbReference>
<evidence type="ECO:0000256" key="2">
    <source>
        <dbReference type="ARBA" id="ARBA00022771"/>
    </source>
</evidence>
<dbReference type="PANTHER" id="PTHR46622:SF1">
    <property type="entry name" value="DNA-DEPENDENT METALLOPROTEASE WSS1"/>
    <property type="match status" value="1"/>
</dbReference>
<organism evidence="9">
    <name type="scientific">Micromonas pusilla (strain CCMP1545)</name>
    <name type="common">Picoplanktonic green alga</name>
    <dbReference type="NCBI Taxonomy" id="564608"/>
    <lineage>
        <taxon>Eukaryota</taxon>
        <taxon>Viridiplantae</taxon>
        <taxon>Chlorophyta</taxon>
        <taxon>Mamiellophyceae</taxon>
        <taxon>Mamiellales</taxon>
        <taxon>Mamiellaceae</taxon>
        <taxon>Micromonas</taxon>
    </lineage>
</organism>
<keyword evidence="1" id="KW-0479">Metal-binding</keyword>
<keyword evidence="9" id="KW-1185">Reference proteome</keyword>
<keyword evidence="3" id="KW-0862">Zinc</keyword>
<evidence type="ECO:0000256" key="3">
    <source>
        <dbReference type="ARBA" id="ARBA00022833"/>
    </source>
</evidence>